<evidence type="ECO:0000313" key="4">
    <source>
        <dbReference type="Proteomes" id="UP001151760"/>
    </source>
</evidence>
<evidence type="ECO:0000259" key="2">
    <source>
        <dbReference type="Pfam" id="PF00078"/>
    </source>
</evidence>
<dbReference type="Pfam" id="PF00078">
    <property type="entry name" value="RVT_1"/>
    <property type="match status" value="1"/>
</dbReference>
<dbReference type="Proteomes" id="UP001151760">
    <property type="component" value="Unassembled WGS sequence"/>
</dbReference>
<feature type="region of interest" description="Disordered" evidence="1">
    <location>
        <begin position="426"/>
        <end position="457"/>
    </location>
</feature>
<dbReference type="InterPro" id="IPR000477">
    <property type="entry name" value="RT_dom"/>
</dbReference>
<name>A0ABQ4YFJ4_9ASTR</name>
<keyword evidence="4" id="KW-1185">Reference proteome</keyword>
<feature type="compositionally biased region" description="Basic and acidic residues" evidence="1">
    <location>
        <begin position="432"/>
        <end position="450"/>
    </location>
</feature>
<evidence type="ECO:0000256" key="1">
    <source>
        <dbReference type="SAM" id="MobiDB-lite"/>
    </source>
</evidence>
<reference evidence="3" key="2">
    <citation type="submission" date="2022-01" db="EMBL/GenBank/DDBJ databases">
        <authorList>
            <person name="Yamashiro T."/>
            <person name="Shiraishi A."/>
            <person name="Satake H."/>
            <person name="Nakayama K."/>
        </authorList>
    </citation>
    <scope>NUCLEOTIDE SEQUENCE</scope>
</reference>
<proteinExistence type="predicted"/>
<dbReference type="CDD" id="cd01650">
    <property type="entry name" value="RT_nLTR_like"/>
    <property type="match status" value="1"/>
</dbReference>
<organism evidence="3 4">
    <name type="scientific">Tanacetum coccineum</name>
    <dbReference type="NCBI Taxonomy" id="301880"/>
    <lineage>
        <taxon>Eukaryota</taxon>
        <taxon>Viridiplantae</taxon>
        <taxon>Streptophyta</taxon>
        <taxon>Embryophyta</taxon>
        <taxon>Tracheophyta</taxon>
        <taxon>Spermatophyta</taxon>
        <taxon>Magnoliopsida</taxon>
        <taxon>eudicotyledons</taxon>
        <taxon>Gunneridae</taxon>
        <taxon>Pentapetalae</taxon>
        <taxon>asterids</taxon>
        <taxon>campanulids</taxon>
        <taxon>Asterales</taxon>
        <taxon>Asteraceae</taxon>
        <taxon>Asteroideae</taxon>
        <taxon>Anthemideae</taxon>
        <taxon>Anthemidinae</taxon>
        <taxon>Tanacetum</taxon>
    </lineage>
</organism>
<gene>
    <name evidence="3" type="ORF">Tco_0726047</name>
</gene>
<accession>A0ABQ4YFJ4</accession>
<feature type="domain" description="Reverse transcriptase" evidence="2">
    <location>
        <begin position="123"/>
        <end position="217"/>
    </location>
</feature>
<dbReference type="PANTHER" id="PTHR33116">
    <property type="entry name" value="REVERSE TRANSCRIPTASE ZINC-BINDING DOMAIN-CONTAINING PROTEIN-RELATED-RELATED"/>
    <property type="match status" value="1"/>
</dbReference>
<sequence length="509" mass="57932">MVSDVFNTLYDGNQVPGAFVNHYNQFLGVESITIPLDERELFTRVLDDAKADFMVCNVSNDKVKSVIFSMRDDRAPGPDGFTADFFKKAWDVVGSDITCAVRDFFSNGKLLKELNHTIISLIPKVTTPSRINDYRPISCYNVLYKCINKIIANRVKEGLGDIVSINRSAFVPGRRISDNILLTQELMRNYHRRRGPPRCAFKVDIQKAYDIVDWSFLETILVVGLKRRVCNSDDFQYHHLCDQQRIINLCFADDLFLFSRGNPSLVAVIMAELEEFKQVSGLVPSIPKSTAFFCNVPNAIKASILNSMPFAEGVLPIRYLGVPLISSRLLYRDCKILVEKLESRVNDWRNNFLSLASRLQLIRSVLSSMHIYWASVFILPNRIVHYLEQLMRGLLWCQREIKKGKAKVAWDSVCMLISMDISEITRKPPKTGKHEHENRKSTREAKDSKPKPRKVNPCTRDDDFCSGSLTKLAQAVTSKDCQLGNPFVHILDPRAHIEDPMIDGMDGTD</sequence>
<evidence type="ECO:0000313" key="3">
    <source>
        <dbReference type="EMBL" id="GJS76166.1"/>
    </source>
</evidence>
<comment type="caution">
    <text evidence="3">The sequence shown here is derived from an EMBL/GenBank/DDBJ whole genome shotgun (WGS) entry which is preliminary data.</text>
</comment>
<dbReference type="EMBL" id="BQNB010010355">
    <property type="protein sequence ID" value="GJS76166.1"/>
    <property type="molecule type" value="Genomic_DNA"/>
</dbReference>
<dbReference type="PANTHER" id="PTHR33116:SF78">
    <property type="entry name" value="OS12G0587133 PROTEIN"/>
    <property type="match status" value="1"/>
</dbReference>
<protein>
    <submittedName>
        <fullName evidence="3">Sodium/hydrogen exchanger 6</fullName>
    </submittedName>
</protein>
<reference evidence="3" key="1">
    <citation type="journal article" date="2022" name="Int. J. Mol. Sci.">
        <title>Draft Genome of Tanacetum Coccineum: Genomic Comparison of Closely Related Tanacetum-Family Plants.</title>
        <authorList>
            <person name="Yamashiro T."/>
            <person name="Shiraishi A."/>
            <person name="Nakayama K."/>
            <person name="Satake H."/>
        </authorList>
    </citation>
    <scope>NUCLEOTIDE SEQUENCE</scope>
</reference>